<feature type="signal peptide" evidence="9">
    <location>
        <begin position="1"/>
        <end position="23"/>
    </location>
</feature>
<accession>A0A7W7ZJP6</accession>
<feature type="chain" id="PRO_5030963907" description="TonB-dependent transporter Oar-like beta-barrel domain-containing protein" evidence="9">
    <location>
        <begin position="24"/>
        <end position="922"/>
    </location>
</feature>
<comment type="caution">
    <text evidence="11">The sequence shown here is derived from an EMBL/GenBank/DDBJ whole genome shotgun (WGS) entry which is preliminary data.</text>
</comment>
<feature type="domain" description="TonB-dependent transporter Oar-like beta-barrel" evidence="10">
    <location>
        <begin position="278"/>
        <end position="891"/>
    </location>
</feature>
<evidence type="ECO:0000256" key="3">
    <source>
        <dbReference type="ARBA" id="ARBA00022452"/>
    </source>
</evidence>
<dbReference type="RefSeq" id="WP_184223368.1">
    <property type="nucleotide sequence ID" value="NZ_JACHIP010000020.1"/>
</dbReference>
<keyword evidence="5 9" id="KW-0732">Signal</keyword>
<dbReference type="PANTHER" id="PTHR30069">
    <property type="entry name" value="TONB-DEPENDENT OUTER MEMBRANE RECEPTOR"/>
    <property type="match status" value="1"/>
</dbReference>
<dbReference type="PANTHER" id="PTHR30069:SF29">
    <property type="entry name" value="HEMOGLOBIN AND HEMOGLOBIN-HAPTOGLOBIN-BINDING PROTEIN 1-RELATED"/>
    <property type="match status" value="1"/>
</dbReference>
<dbReference type="GO" id="GO:0015344">
    <property type="term" value="F:siderophore uptake transmembrane transporter activity"/>
    <property type="evidence" value="ECO:0007669"/>
    <property type="project" value="TreeGrafter"/>
</dbReference>
<keyword evidence="7" id="KW-0998">Cell outer membrane</keyword>
<dbReference type="InterPro" id="IPR039426">
    <property type="entry name" value="TonB-dep_rcpt-like"/>
</dbReference>
<evidence type="ECO:0000259" key="10">
    <source>
        <dbReference type="Pfam" id="PF25183"/>
    </source>
</evidence>
<feature type="region of interest" description="Disordered" evidence="8">
    <location>
        <begin position="779"/>
        <end position="798"/>
    </location>
</feature>
<dbReference type="GO" id="GO:0009279">
    <property type="term" value="C:cell outer membrane"/>
    <property type="evidence" value="ECO:0007669"/>
    <property type="project" value="UniProtKB-SubCell"/>
</dbReference>
<keyword evidence="2" id="KW-0813">Transport</keyword>
<evidence type="ECO:0000256" key="7">
    <source>
        <dbReference type="ARBA" id="ARBA00023237"/>
    </source>
</evidence>
<evidence type="ECO:0000256" key="2">
    <source>
        <dbReference type="ARBA" id="ARBA00022448"/>
    </source>
</evidence>
<gene>
    <name evidence="11" type="ORF">HDF16_005560</name>
</gene>
<name>A0A7W7ZJP6_9BACT</name>
<dbReference type="Pfam" id="PF13620">
    <property type="entry name" value="CarboxypepD_reg"/>
    <property type="match status" value="1"/>
</dbReference>
<dbReference type="InterPro" id="IPR057601">
    <property type="entry name" value="Oar-like_b-barrel"/>
</dbReference>
<dbReference type="EMBL" id="JACHIP010000020">
    <property type="protein sequence ID" value="MBB5060824.1"/>
    <property type="molecule type" value="Genomic_DNA"/>
</dbReference>
<dbReference type="AlphaFoldDB" id="A0A7W7ZJP6"/>
<dbReference type="SUPFAM" id="SSF49452">
    <property type="entry name" value="Starch-binding domain-like"/>
    <property type="match status" value="1"/>
</dbReference>
<evidence type="ECO:0000313" key="11">
    <source>
        <dbReference type="EMBL" id="MBB5060824.1"/>
    </source>
</evidence>
<evidence type="ECO:0000256" key="5">
    <source>
        <dbReference type="ARBA" id="ARBA00022729"/>
    </source>
</evidence>
<sequence>MKQRILRLLCLFVAGLSTFPIYAQQTLGGLTGVIADSTGAIVSTATITVINNQTAASRTATTNGSGEYRISDLTPGTYDLSVNAAGFNVARFTALRIQGDRTSTQNVRLKAGDISQTVEVQATPQLDTTDTTNGYVLDAQQIERTPLGTGSFTQLAVLSPGVQADVLADTGTNTGLGNQNIYSNGQRLSSNTFTMNGVMTNNLFNGASSSQVTEGRAVLNTGESFQSNGTIRTNTSIFDAIGEALPSPPQQTIAEERVNTSMFDAAQGATAGAHIDVTTKTGSNHLHGSVYGNWETSKLNANPFFNKQALLPTPDLHRYVAGAELGGPIKKDKLFFYGSYQYTRARDQLNSSTSYYPLLGLTDDRSATGLQSVIAAEGLPVGTAIDPVALYFLQAKLPNGQYLLRSPASLGAPAAFIGPASKFLADQANGNLSYNVSSKDTLNARYYYQRDPTESPFGSTSLEGFPQKFNAGSQVFSLENTTVLTPRFTWEQKVGLVRMLVNSFTGQPFGPSAPGINLFGSTLLPGIAIRNADGATNDATGFGGHSLNIGPTSNFSNTGFAQNTVEGTSTLNWISGRHSLSFGGNYDFTQLNIINRANQVATLSYNSGANFLKGGPLRTGSNSVYFQGASNRYYRSPQIGAYAQDQWKVTPQLTVTYGIRYDDDGGLYEKYGNLVNFEASKYSYDLASDTITNSGLVVAGNNKLYATPGASNSTLTNRQWGIGPRLGMAYSINPKLVMRAGFGLYYDRGEFFTEFSPSAGNGFNGPFGVTLQPPFVQPVSATSASTSENPFGTTRPTVDTNPADFIKNLSNQAALQNGASPYLFGAYGINNKLPYTENWSLDFQYQVFPKTVISLGYTGNHGLHQTVPLPFNQPLVATPQTPVNGQTYSYGYNATDSAGNTLVSEPLQTYDGGNTDVLSRAE</sequence>
<evidence type="ECO:0000256" key="1">
    <source>
        <dbReference type="ARBA" id="ARBA00004571"/>
    </source>
</evidence>
<evidence type="ECO:0000313" key="12">
    <source>
        <dbReference type="Proteomes" id="UP000540989"/>
    </source>
</evidence>
<keyword evidence="3" id="KW-1134">Transmembrane beta strand</keyword>
<proteinExistence type="predicted"/>
<dbReference type="Gene3D" id="2.40.170.20">
    <property type="entry name" value="TonB-dependent receptor, beta-barrel domain"/>
    <property type="match status" value="1"/>
</dbReference>
<dbReference type="Gene3D" id="2.60.40.1120">
    <property type="entry name" value="Carboxypeptidase-like, regulatory domain"/>
    <property type="match status" value="1"/>
</dbReference>
<feature type="region of interest" description="Disordered" evidence="8">
    <location>
        <begin position="903"/>
        <end position="922"/>
    </location>
</feature>
<keyword evidence="6" id="KW-0472">Membrane</keyword>
<reference evidence="11 12" key="1">
    <citation type="submission" date="2020-08" db="EMBL/GenBank/DDBJ databases">
        <title>Genomic Encyclopedia of Type Strains, Phase IV (KMG-V): Genome sequencing to study the core and pangenomes of soil and plant-associated prokaryotes.</title>
        <authorList>
            <person name="Whitman W."/>
        </authorList>
    </citation>
    <scope>NUCLEOTIDE SEQUENCE [LARGE SCALE GENOMIC DNA]</scope>
    <source>
        <strain evidence="11 12">M8UP14</strain>
    </source>
</reference>
<dbReference type="InterPro" id="IPR013784">
    <property type="entry name" value="Carb-bd-like_fold"/>
</dbReference>
<dbReference type="SUPFAM" id="SSF56935">
    <property type="entry name" value="Porins"/>
    <property type="match status" value="1"/>
</dbReference>
<dbReference type="Proteomes" id="UP000540989">
    <property type="component" value="Unassembled WGS sequence"/>
</dbReference>
<comment type="subcellular location">
    <subcellularLocation>
        <location evidence="1">Cell outer membrane</location>
        <topology evidence="1">Multi-pass membrane protein</topology>
    </subcellularLocation>
</comment>
<evidence type="ECO:0000256" key="4">
    <source>
        <dbReference type="ARBA" id="ARBA00022692"/>
    </source>
</evidence>
<keyword evidence="12" id="KW-1185">Reference proteome</keyword>
<evidence type="ECO:0000256" key="9">
    <source>
        <dbReference type="SAM" id="SignalP"/>
    </source>
</evidence>
<keyword evidence="4" id="KW-0812">Transmembrane</keyword>
<evidence type="ECO:0000256" key="8">
    <source>
        <dbReference type="SAM" id="MobiDB-lite"/>
    </source>
</evidence>
<dbReference type="GO" id="GO:0044718">
    <property type="term" value="P:siderophore transmembrane transport"/>
    <property type="evidence" value="ECO:0007669"/>
    <property type="project" value="TreeGrafter"/>
</dbReference>
<dbReference type="Pfam" id="PF25183">
    <property type="entry name" value="OMP_b-brl_4"/>
    <property type="match status" value="1"/>
</dbReference>
<evidence type="ECO:0000256" key="6">
    <source>
        <dbReference type="ARBA" id="ARBA00023136"/>
    </source>
</evidence>
<dbReference type="GO" id="GO:0030246">
    <property type="term" value="F:carbohydrate binding"/>
    <property type="evidence" value="ECO:0007669"/>
    <property type="project" value="InterPro"/>
</dbReference>
<protein>
    <recommendedName>
        <fullName evidence="10">TonB-dependent transporter Oar-like beta-barrel domain-containing protein</fullName>
    </recommendedName>
</protein>
<organism evidence="11 12">
    <name type="scientific">Granulicella aggregans</name>
    <dbReference type="NCBI Taxonomy" id="474949"/>
    <lineage>
        <taxon>Bacteria</taxon>
        <taxon>Pseudomonadati</taxon>
        <taxon>Acidobacteriota</taxon>
        <taxon>Terriglobia</taxon>
        <taxon>Terriglobales</taxon>
        <taxon>Acidobacteriaceae</taxon>
        <taxon>Granulicella</taxon>
    </lineage>
</organism>
<dbReference type="InterPro" id="IPR036942">
    <property type="entry name" value="Beta-barrel_TonB_sf"/>
</dbReference>